<evidence type="ECO:0000313" key="1">
    <source>
        <dbReference type="EMBL" id="KAK2657050.1"/>
    </source>
</evidence>
<dbReference type="Proteomes" id="UP001280121">
    <property type="component" value="Unassembled WGS sequence"/>
</dbReference>
<name>A0AAD9XCW5_9ROSI</name>
<proteinExistence type="predicted"/>
<evidence type="ECO:0000313" key="2">
    <source>
        <dbReference type="Proteomes" id="UP001280121"/>
    </source>
</evidence>
<comment type="caution">
    <text evidence="1">The sequence shown here is derived from an EMBL/GenBank/DDBJ whole genome shotgun (WGS) entry which is preliminary data.</text>
</comment>
<organism evidence="1 2">
    <name type="scientific">Dipteronia dyeriana</name>
    <dbReference type="NCBI Taxonomy" id="168575"/>
    <lineage>
        <taxon>Eukaryota</taxon>
        <taxon>Viridiplantae</taxon>
        <taxon>Streptophyta</taxon>
        <taxon>Embryophyta</taxon>
        <taxon>Tracheophyta</taxon>
        <taxon>Spermatophyta</taxon>
        <taxon>Magnoliopsida</taxon>
        <taxon>eudicotyledons</taxon>
        <taxon>Gunneridae</taxon>
        <taxon>Pentapetalae</taxon>
        <taxon>rosids</taxon>
        <taxon>malvids</taxon>
        <taxon>Sapindales</taxon>
        <taxon>Sapindaceae</taxon>
        <taxon>Hippocastanoideae</taxon>
        <taxon>Acereae</taxon>
        <taxon>Dipteronia</taxon>
    </lineage>
</organism>
<keyword evidence="2" id="KW-1185">Reference proteome</keyword>
<gene>
    <name evidence="1" type="ORF">Ddye_010102</name>
</gene>
<dbReference type="EMBL" id="JANJYI010000003">
    <property type="protein sequence ID" value="KAK2657050.1"/>
    <property type="molecule type" value="Genomic_DNA"/>
</dbReference>
<protein>
    <submittedName>
        <fullName evidence="1">Uncharacterized protein</fullName>
    </submittedName>
</protein>
<sequence length="152" mass="17265">MTRLKTCDFVEGEVDEQKYLSGINSQYEYYVSCVMCILLADDFVKMAYGNLISIQMLNNSLMLKGGFEFMDTDILKIQQSEEEIMPIQIEPLLPPQLLGENQGEKDVKFEDLEVSQSETNCDYENPSNLGTCGVESQAFKVNLEYLDISKSI</sequence>
<accession>A0AAD9XCW5</accession>
<reference evidence="1" key="1">
    <citation type="journal article" date="2023" name="Plant J.">
        <title>Genome sequences and population genomics provide insights into the demographic history, inbreeding, and mutation load of two 'living fossil' tree species of Dipteronia.</title>
        <authorList>
            <person name="Feng Y."/>
            <person name="Comes H.P."/>
            <person name="Chen J."/>
            <person name="Zhu S."/>
            <person name="Lu R."/>
            <person name="Zhang X."/>
            <person name="Li P."/>
            <person name="Qiu J."/>
            <person name="Olsen K.M."/>
            <person name="Qiu Y."/>
        </authorList>
    </citation>
    <scope>NUCLEOTIDE SEQUENCE</scope>
    <source>
        <strain evidence="1">KIB01</strain>
    </source>
</reference>
<dbReference type="AlphaFoldDB" id="A0AAD9XCW5"/>